<feature type="transmembrane region" description="Helical" evidence="1">
    <location>
        <begin position="91"/>
        <end position="117"/>
    </location>
</feature>
<evidence type="ECO:0000313" key="3">
    <source>
        <dbReference type="Proteomes" id="UP000535406"/>
    </source>
</evidence>
<keyword evidence="1" id="KW-1133">Transmembrane helix</keyword>
<proteinExistence type="predicted"/>
<accession>A0A7W7YSZ8</accession>
<name>A0A7W7YSZ8_9HYPH</name>
<dbReference type="AlphaFoldDB" id="A0A7W7YSZ8"/>
<organism evidence="2 3">
    <name type="scientific">Shinella fusca</name>
    <dbReference type="NCBI Taxonomy" id="544480"/>
    <lineage>
        <taxon>Bacteria</taxon>
        <taxon>Pseudomonadati</taxon>
        <taxon>Pseudomonadota</taxon>
        <taxon>Alphaproteobacteria</taxon>
        <taxon>Hyphomicrobiales</taxon>
        <taxon>Rhizobiaceae</taxon>
        <taxon>Shinella</taxon>
    </lineage>
</organism>
<sequence>MSEGTGEVSSVPAGGPMPAFPPLTRHVAGAVCWGLAMTGCAFASLVLEGRWQTFHLGELMLVYFSGGFGAWLLALPMARLLTRRHGIETRFAGHFALLGLGTVAVTAFVFALDYRVFYARWHQPFGTRIWAYQFAFTIAGAAYQFLVMGLRLYLPAGLPLLAGVSLWLAGRMSRTMR</sequence>
<protein>
    <submittedName>
        <fullName evidence="2">Uncharacterized protein</fullName>
    </submittedName>
</protein>
<evidence type="ECO:0000256" key="1">
    <source>
        <dbReference type="SAM" id="Phobius"/>
    </source>
</evidence>
<keyword evidence="3" id="KW-1185">Reference proteome</keyword>
<gene>
    <name evidence="2" type="ORF">HNQ66_000960</name>
</gene>
<dbReference type="Proteomes" id="UP000535406">
    <property type="component" value="Unassembled WGS sequence"/>
</dbReference>
<reference evidence="2 3" key="1">
    <citation type="submission" date="2020-08" db="EMBL/GenBank/DDBJ databases">
        <title>Genomic Encyclopedia of Type Strains, Phase IV (KMG-IV): sequencing the most valuable type-strain genomes for metagenomic binning, comparative biology and taxonomic classification.</title>
        <authorList>
            <person name="Goeker M."/>
        </authorList>
    </citation>
    <scope>NUCLEOTIDE SEQUENCE [LARGE SCALE GENOMIC DNA]</scope>
    <source>
        <strain evidence="2 3">DSM 21319</strain>
    </source>
</reference>
<keyword evidence="1" id="KW-0812">Transmembrane</keyword>
<dbReference type="EMBL" id="JACHIK010000003">
    <property type="protein sequence ID" value="MBB5041577.1"/>
    <property type="molecule type" value="Genomic_DNA"/>
</dbReference>
<feature type="transmembrane region" description="Helical" evidence="1">
    <location>
        <begin position="59"/>
        <end position="79"/>
    </location>
</feature>
<feature type="transmembrane region" description="Helical" evidence="1">
    <location>
        <begin position="27"/>
        <end position="47"/>
    </location>
</feature>
<feature type="transmembrane region" description="Helical" evidence="1">
    <location>
        <begin position="129"/>
        <end position="146"/>
    </location>
</feature>
<evidence type="ECO:0000313" key="2">
    <source>
        <dbReference type="EMBL" id="MBB5041577.1"/>
    </source>
</evidence>
<keyword evidence="1" id="KW-0472">Membrane</keyword>
<feature type="transmembrane region" description="Helical" evidence="1">
    <location>
        <begin position="152"/>
        <end position="170"/>
    </location>
</feature>
<dbReference type="RefSeq" id="WP_246434214.1">
    <property type="nucleotide sequence ID" value="NZ_JACHIK010000003.1"/>
</dbReference>
<comment type="caution">
    <text evidence="2">The sequence shown here is derived from an EMBL/GenBank/DDBJ whole genome shotgun (WGS) entry which is preliminary data.</text>
</comment>